<dbReference type="SUPFAM" id="SSF52266">
    <property type="entry name" value="SGNH hydrolase"/>
    <property type="match status" value="1"/>
</dbReference>
<evidence type="ECO:0000313" key="3">
    <source>
        <dbReference type="Proteomes" id="UP000276542"/>
    </source>
</evidence>
<dbReference type="InterPro" id="IPR013830">
    <property type="entry name" value="SGNH_hydro"/>
</dbReference>
<keyword evidence="3" id="KW-1185">Reference proteome</keyword>
<dbReference type="OrthoDB" id="3781044at2"/>
<keyword evidence="2" id="KW-0378">Hydrolase</keyword>
<accession>A0A3A5H8G7</accession>
<name>A0A3A5H8G7_9ACTN</name>
<dbReference type="AlphaFoldDB" id="A0A3A5H8G7"/>
<protein>
    <submittedName>
        <fullName evidence="2">SGNH/GDSL hydrolase family protein</fullName>
    </submittedName>
</protein>
<dbReference type="Gene3D" id="3.40.50.1110">
    <property type="entry name" value="SGNH hydrolase"/>
    <property type="match status" value="1"/>
</dbReference>
<dbReference type="Proteomes" id="UP000276542">
    <property type="component" value="Unassembled WGS sequence"/>
</dbReference>
<evidence type="ECO:0000259" key="1">
    <source>
        <dbReference type="Pfam" id="PF13472"/>
    </source>
</evidence>
<organism evidence="2 3">
    <name type="scientific">Nocardioides cavernaquae</name>
    <dbReference type="NCBI Taxonomy" id="2321396"/>
    <lineage>
        <taxon>Bacteria</taxon>
        <taxon>Bacillati</taxon>
        <taxon>Actinomycetota</taxon>
        <taxon>Actinomycetes</taxon>
        <taxon>Propionibacteriales</taxon>
        <taxon>Nocardioidaceae</taxon>
        <taxon>Nocardioides</taxon>
    </lineage>
</organism>
<evidence type="ECO:0000313" key="2">
    <source>
        <dbReference type="EMBL" id="RJS46946.1"/>
    </source>
</evidence>
<dbReference type="EMBL" id="QYRP01000002">
    <property type="protein sequence ID" value="RJS46946.1"/>
    <property type="molecule type" value="Genomic_DNA"/>
</dbReference>
<sequence>MRVLMLGDSQLARLARYPRLIARETTNRAVGGATAPEVLDQLGELDPAGYDVVLLGVGTNDAGSRPVPLPHFLAAIESVIGRLAGTPLVFVTSPGADARAVGYDDAHMARYAVEASAVVRAAGGTVVETPAVIARLGRAGRTPDGIHISQLGHLLYVPALRRAARRAQRS</sequence>
<dbReference type="Pfam" id="PF13472">
    <property type="entry name" value="Lipase_GDSL_2"/>
    <property type="match status" value="1"/>
</dbReference>
<proteinExistence type="predicted"/>
<dbReference type="GO" id="GO:0016787">
    <property type="term" value="F:hydrolase activity"/>
    <property type="evidence" value="ECO:0007669"/>
    <property type="project" value="UniProtKB-KW"/>
</dbReference>
<comment type="caution">
    <text evidence="2">The sequence shown here is derived from an EMBL/GenBank/DDBJ whole genome shotgun (WGS) entry which is preliminary data.</text>
</comment>
<reference evidence="3" key="1">
    <citation type="submission" date="2018-09" db="EMBL/GenBank/DDBJ databases">
        <authorList>
            <person name="Zhu H."/>
        </authorList>
    </citation>
    <scope>NUCLEOTIDE SEQUENCE [LARGE SCALE GENOMIC DNA]</scope>
    <source>
        <strain evidence="3">K1W22B-1</strain>
    </source>
</reference>
<dbReference type="CDD" id="cd00229">
    <property type="entry name" value="SGNH_hydrolase"/>
    <property type="match status" value="1"/>
</dbReference>
<dbReference type="RefSeq" id="WP_120060916.1">
    <property type="nucleotide sequence ID" value="NZ_QYRP01000002.1"/>
</dbReference>
<feature type="domain" description="SGNH hydrolase-type esterase" evidence="1">
    <location>
        <begin position="12"/>
        <end position="153"/>
    </location>
</feature>
<gene>
    <name evidence="2" type="ORF">D4739_12455</name>
</gene>
<dbReference type="InterPro" id="IPR036514">
    <property type="entry name" value="SGNH_hydro_sf"/>
</dbReference>